<dbReference type="Gene3D" id="2.40.10.10">
    <property type="entry name" value="Trypsin-like serine proteases"/>
    <property type="match status" value="1"/>
</dbReference>
<dbReference type="SMR" id="A0A7M6UDQ9"/>
<keyword evidence="5" id="KW-0353">Hemolymph clotting</keyword>
<keyword evidence="14" id="KW-1185">Reference proteome</keyword>
<organism evidence="13 14">
    <name type="scientific">Nasonia vitripennis</name>
    <name type="common">Parasitic wasp</name>
    <dbReference type="NCBI Taxonomy" id="7425"/>
    <lineage>
        <taxon>Eukaryota</taxon>
        <taxon>Metazoa</taxon>
        <taxon>Ecdysozoa</taxon>
        <taxon>Arthropoda</taxon>
        <taxon>Hexapoda</taxon>
        <taxon>Insecta</taxon>
        <taxon>Pterygota</taxon>
        <taxon>Neoptera</taxon>
        <taxon>Endopterygota</taxon>
        <taxon>Hymenoptera</taxon>
        <taxon>Apocrita</taxon>
        <taxon>Proctotrupomorpha</taxon>
        <taxon>Chalcidoidea</taxon>
        <taxon>Pteromalidae</taxon>
        <taxon>Pteromalinae</taxon>
        <taxon>Nasonia</taxon>
    </lineage>
</organism>
<dbReference type="InterPro" id="IPR001314">
    <property type="entry name" value="Peptidase_S1A"/>
</dbReference>
<sequence>MELISFAKIVSIVLMVMVGSQNCRLVASRHNKDYRWKKIAELPSPPDCGFRQQAFRRVVSGVLSKERSWPWLAAIGTYDKSTGYAYYSCGGTLITSRHVVSAAHCFYEVKLNAIATLGSTTLDTADDAVHYSIKKIYIHPKYNHSGFENDVALLKLDEEVEFTDAIQPICLPIQSRRINRKNFVGESAFVAGWGALEFDGTQSNGLREAELRVIRNDKCQNDLRLMNITSNVICAGNEKKSPCQGDSGGPLMYRDGSIYYLIGIVSNGYRCGSGNTPAIFMRATSFTDYILANMH</sequence>
<dbReference type="InterPro" id="IPR001254">
    <property type="entry name" value="Trypsin_dom"/>
</dbReference>
<dbReference type="PROSITE" id="PS00134">
    <property type="entry name" value="TRYPSIN_HIS"/>
    <property type="match status" value="1"/>
</dbReference>
<evidence type="ECO:0000256" key="4">
    <source>
        <dbReference type="ARBA" id="ARBA00022801"/>
    </source>
</evidence>
<dbReference type="GO" id="GO:0006508">
    <property type="term" value="P:proteolysis"/>
    <property type="evidence" value="ECO:0007669"/>
    <property type="project" value="UniProtKB-KW"/>
</dbReference>
<dbReference type="RefSeq" id="NP_001166063.1">
    <property type="nucleotide sequence ID" value="NM_001172592.1"/>
</dbReference>
<dbReference type="InterPro" id="IPR033116">
    <property type="entry name" value="TRYPSIN_SER"/>
</dbReference>
<keyword evidence="2 10" id="KW-0645">Protease</keyword>
<keyword evidence="3 11" id="KW-0732">Signal</keyword>
<proteinExistence type="predicted"/>
<accession>A0A7M6UDQ9</accession>
<dbReference type="FunFam" id="2.40.10.10:FF:000120">
    <property type="entry name" value="Putative serine protease"/>
    <property type="match status" value="1"/>
</dbReference>
<evidence type="ECO:0000256" key="11">
    <source>
        <dbReference type="SAM" id="SignalP"/>
    </source>
</evidence>
<keyword evidence="7" id="KW-1015">Disulfide bond</keyword>
<protein>
    <recommendedName>
        <fullName evidence="9">limulus clotting factor C</fullName>
        <ecNumber evidence="9">3.4.21.84</ecNumber>
    </recommendedName>
</protein>
<feature type="signal peptide" evidence="11">
    <location>
        <begin position="1"/>
        <end position="28"/>
    </location>
</feature>
<dbReference type="GeneID" id="100379181"/>
<dbReference type="EC" id="3.4.21.84" evidence="9"/>
<dbReference type="PRINTS" id="PR00722">
    <property type="entry name" value="CHYMOTRYPSIN"/>
</dbReference>
<evidence type="ECO:0000256" key="9">
    <source>
        <dbReference type="ARBA" id="ARBA00066707"/>
    </source>
</evidence>
<dbReference type="GO" id="GO:0042381">
    <property type="term" value="P:hemolymph coagulation"/>
    <property type="evidence" value="ECO:0007669"/>
    <property type="project" value="UniProtKB-KW"/>
</dbReference>
<dbReference type="PANTHER" id="PTHR24252:SF7">
    <property type="entry name" value="HYALIN"/>
    <property type="match status" value="1"/>
</dbReference>
<evidence type="ECO:0000256" key="8">
    <source>
        <dbReference type="ARBA" id="ARBA00052079"/>
    </source>
</evidence>
<dbReference type="CDD" id="cd00190">
    <property type="entry name" value="Tryp_SPc"/>
    <property type="match status" value="1"/>
</dbReference>
<name>A0A7M6UDQ9_NASVI</name>
<dbReference type="InterPro" id="IPR018114">
    <property type="entry name" value="TRYPSIN_HIS"/>
</dbReference>
<dbReference type="GO" id="GO:0004252">
    <property type="term" value="F:serine-type endopeptidase activity"/>
    <property type="evidence" value="ECO:0007669"/>
    <property type="project" value="InterPro"/>
</dbReference>
<dbReference type="InterPro" id="IPR009003">
    <property type="entry name" value="Peptidase_S1_PA"/>
</dbReference>
<dbReference type="OrthoDB" id="10012881at2759"/>
<dbReference type="PROSITE" id="PS00135">
    <property type="entry name" value="TRYPSIN_SER"/>
    <property type="match status" value="1"/>
</dbReference>
<dbReference type="AlphaFoldDB" id="A0A7M6UDQ9"/>
<dbReference type="InParanoid" id="A0A7M6UDQ9"/>
<dbReference type="Proteomes" id="UP000002358">
    <property type="component" value="Chromosome 2"/>
</dbReference>
<dbReference type="InterPro" id="IPR043504">
    <property type="entry name" value="Peptidase_S1_PA_chymotrypsin"/>
</dbReference>
<keyword evidence="6 10" id="KW-0720">Serine protease</keyword>
<feature type="domain" description="Peptidase S1" evidence="12">
    <location>
        <begin position="58"/>
        <end position="295"/>
    </location>
</feature>
<evidence type="ECO:0000256" key="2">
    <source>
        <dbReference type="ARBA" id="ARBA00022670"/>
    </source>
</evidence>
<dbReference type="KEGG" id="nvi:100379181"/>
<keyword evidence="4 10" id="KW-0378">Hydrolase</keyword>
<dbReference type="PROSITE" id="PS50240">
    <property type="entry name" value="TRYPSIN_DOM"/>
    <property type="match status" value="1"/>
</dbReference>
<evidence type="ECO:0000313" key="14">
    <source>
        <dbReference type="Proteomes" id="UP000002358"/>
    </source>
</evidence>
<evidence type="ECO:0000256" key="1">
    <source>
        <dbReference type="ARBA" id="ARBA00022659"/>
    </source>
</evidence>
<dbReference type="SUPFAM" id="SSF50494">
    <property type="entry name" value="Trypsin-like serine proteases"/>
    <property type="match status" value="1"/>
</dbReference>
<evidence type="ECO:0000313" key="13">
    <source>
        <dbReference type="EnsemblMetazoa" id="NP_001166063"/>
    </source>
</evidence>
<reference evidence="13" key="1">
    <citation type="submission" date="2021-01" db="UniProtKB">
        <authorList>
            <consortium name="EnsemblMetazoa"/>
        </authorList>
    </citation>
    <scope>IDENTIFICATION</scope>
</reference>
<evidence type="ECO:0000259" key="12">
    <source>
        <dbReference type="PROSITE" id="PS50240"/>
    </source>
</evidence>
<feature type="chain" id="PRO_5029865699" description="limulus clotting factor C" evidence="11">
    <location>
        <begin position="29"/>
        <end position="295"/>
    </location>
</feature>
<evidence type="ECO:0000256" key="6">
    <source>
        <dbReference type="ARBA" id="ARBA00022825"/>
    </source>
</evidence>
<evidence type="ECO:0000256" key="10">
    <source>
        <dbReference type="RuleBase" id="RU363034"/>
    </source>
</evidence>
<dbReference type="PANTHER" id="PTHR24252">
    <property type="entry name" value="ACROSIN-RELATED"/>
    <property type="match status" value="1"/>
</dbReference>
<keyword evidence="1" id="KW-0768">Sushi</keyword>
<dbReference type="EnsemblMetazoa" id="NM_001172592">
    <property type="protein sequence ID" value="NP_001166063"/>
    <property type="gene ID" value="LOC100379181"/>
</dbReference>
<comment type="catalytic activity">
    <reaction evidence="8">
        <text>Selective cleavage of 103-Arg-|-Ser-104 and 124-Ile-|-Ile-125 bonds in Limulus clotting factor B to form activated factor B. Cleavage of -Pro-Arg-|-Xaa- bonds in synthetic substrates.</text>
        <dbReference type="EC" id="3.4.21.84"/>
    </reaction>
</comment>
<evidence type="ECO:0000256" key="7">
    <source>
        <dbReference type="ARBA" id="ARBA00023157"/>
    </source>
</evidence>
<evidence type="ECO:0000256" key="5">
    <source>
        <dbReference type="ARBA" id="ARBA00022820"/>
    </source>
</evidence>
<evidence type="ECO:0000256" key="3">
    <source>
        <dbReference type="ARBA" id="ARBA00022729"/>
    </source>
</evidence>
<dbReference type="Pfam" id="PF00089">
    <property type="entry name" value="Trypsin"/>
    <property type="match status" value="1"/>
</dbReference>
<dbReference type="SMART" id="SM00020">
    <property type="entry name" value="Tryp_SPc"/>
    <property type="match status" value="1"/>
</dbReference>